<dbReference type="GeneID" id="90609564"/>
<dbReference type="Pfam" id="PF00263">
    <property type="entry name" value="Secretin"/>
    <property type="match status" value="1"/>
</dbReference>
<dbReference type="GO" id="GO:0015627">
    <property type="term" value="C:type II protein secretion system complex"/>
    <property type="evidence" value="ECO:0007669"/>
    <property type="project" value="TreeGrafter"/>
</dbReference>
<keyword evidence="3" id="KW-0472">Membrane</keyword>
<keyword evidence="8" id="KW-1185">Reference proteome</keyword>
<gene>
    <name evidence="7" type="ORF">CEE69_15980</name>
</gene>
<comment type="similarity">
    <text evidence="4">Belongs to the bacterial secretin family.</text>
</comment>
<proteinExistence type="inferred from homology"/>
<comment type="caution">
    <text evidence="7">The sequence shown here is derived from an EMBL/GenBank/DDBJ whole genome shotgun (WGS) entry which is preliminary data.</text>
</comment>
<dbReference type="OrthoDB" id="9813141at2"/>
<reference evidence="7 8" key="1">
    <citation type="submission" date="2017-06" db="EMBL/GenBank/DDBJ databases">
        <title>Description of Rhodopirellula bahusiensis sp. nov.</title>
        <authorList>
            <person name="Kizina J."/>
            <person name="Harder J."/>
        </authorList>
    </citation>
    <scope>NUCLEOTIDE SEQUENCE [LARGE SCALE GENOMIC DNA]</scope>
    <source>
        <strain evidence="7 8">SWK21</strain>
    </source>
</reference>
<dbReference type="PANTHER" id="PTHR30332:SF24">
    <property type="entry name" value="SECRETIN GSPD-RELATED"/>
    <property type="match status" value="1"/>
</dbReference>
<dbReference type="PRINTS" id="PR00811">
    <property type="entry name" value="BCTERIALGSPD"/>
</dbReference>
<evidence type="ECO:0000313" key="7">
    <source>
        <dbReference type="EMBL" id="PHQ34496.1"/>
    </source>
</evidence>
<dbReference type="GO" id="GO:0016020">
    <property type="term" value="C:membrane"/>
    <property type="evidence" value="ECO:0007669"/>
    <property type="project" value="UniProtKB-SubCell"/>
</dbReference>
<dbReference type="RefSeq" id="WP_099261635.1">
    <property type="nucleotide sequence ID" value="NZ_NIZW01000011.1"/>
</dbReference>
<dbReference type="Proteomes" id="UP000225740">
    <property type="component" value="Unassembled WGS sequence"/>
</dbReference>
<evidence type="ECO:0000256" key="2">
    <source>
        <dbReference type="ARBA" id="ARBA00022729"/>
    </source>
</evidence>
<evidence type="ECO:0000256" key="1">
    <source>
        <dbReference type="ARBA" id="ARBA00004370"/>
    </source>
</evidence>
<evidence type="ECO:0000256" key="5">
    <source>
        <dbReference type="SAM" id="MobiDB-lite"/>
    </source>
</evidence>
<dbReference type="InterPro" id="IPR004846">
    <property type="entry name" value="T2SS/T3SS_dom"/>
</dbReference>
<dbReference type="EMBL" id="NIZW01000011">
    <property type="protein sequence ID" value="PHQ34496.1"/>
    <property type="molecule type" value="Genomic_DNA"/>
</dbReference>
<feature type="region of interest" description="Disordered" evidence="5">
    <location>
        <begin position="248"/>
        <end position="278"/>
    </location>
</feature>
<protein>
    <recommendedName>
        <fullName evidence="6">Type II/III secretion system secretin-like domain-containing protein</fullName>
    </recommendedName>
</protein>
<dbReference type="GO" id="GO:0009306">
    <property type="term" value="P:protein secretion"/>
    <property type="evidence" value="ECO:0007669"/>
    <property type="project" value="InterPro"/>
</dbReference>
<dbReference type="InterPro" id="IPR001775">
    <property type="entry name" value="GspD/PilQ"/>
</dbReference>
<dbReference type="Gene3D" id="3.30.1370.130">
    <property type="match status" value="1"/>
</dbReference>
<comment type="subcellular location">
    <subcellularLocation>
        <location evidence="1">Membrane</location>
    </subcellularLocation>
</comment>
<accession>A0A2G1W643</accession>
<sequence>MSNAASRLRRQLYAMSLTLAIGSWTSGQELPRPTLELNGSEGNNPSDFRNMLLLGEAADMDDAVLSGPNVPSKGLAKISPVEQIPAGRSSDSLKIIQFEDVPLSEAMKLFAIETGLNILCSADAGSTPITVYLHGVEPVAALEAIVKANGLFYRMDNASGIFRISTAEEYEKDLTSFREEQTRVFTLLYPNPVAVAQVIGQIYGDRVDLNMADSDTDELNDLSQRFNRFDLVDGRALGLGTFEASGDGSVSSGSIGGGSSGGLGGLQGGGGLTGRSRSRSLLNPGAVSRVGENLTAREIQEIESRMAAIGDVSHETRSRLMHEGKATIYVSTIRRNNQIVVRTADVHSMAEIEQLILELDVPTPTVLLEVKVLRIELADGVNTAFEYFSQADSMATGFSDGSPYPSFPGSNVAGRALASGLGVSGTLPGALTFQVVDRNFQFRMQALKSQNRVTALATPLILTANNEVSRIFVGDTLPFTVGFTPSQVIGGINAASGAVSATPITELRDVGQSLLITPNINADRTVTLRVVEENSERILGGASIPIPDATGVGVTSVSVDTVRRRTVSGTMVAQDGMAVALGGLIEERISSSHDRVPILGDIPGVGFLFRRNADNRSRSELVVMIRPCVFSTPSESAARSQTMLHELSLHPNSPDATGDLNTYLACDVIRAEPECRERAKLFRFHNVKGSP</sequence>
<organism evidence="7 8">
    <name type="scientific">Rhodopirellula bahusiensis</name>
    <dbReference type="NCBI Taxonomy" id="2014065"/>
    <lineage>
        <taxon>Bacteria</taxon>
        <taxon>Pseudomonadati</taxon>
        <taxon>Planctomycetota</taxon>
        <taxon>Planctomycetia</taxon>
        <taxon>Pirellulales</taxon>
        <taxon>Pirellulaceae</taxon>
        <taxon>Rhodopirellula</taxon>
    </lineage>
</organism>
<dbReference type="InterPro" id="IPR050810">
    <property type="entry name" value="Bact_Secretion_Sys_Channel"/>
</dbReference>
<evidence type="ECO:0000256" key="4">
    <source>
        <dbReference type="RuleBase" id="RU004003"/>
    </source>
</evidence>
<keyword evidence="2" id="KW-0732">Signal</keyword>
<dbReference type="PANTHER" id="PTHR30332">
    <property type="entry name" value="PROBABLE GENERAL SECRETION PATHWAY PROTEIN D"/>
    <property type="match status" value="1"/>
</dbReference>
<evidence type="ECO:0000256" key="3">
    <source>
        <dbReference type="ARBA" id="ARBA00023136"/>
    </source>
</evidence>
<dbReference type="AlphaFoldDB" id="A0A2G1W643"/>
<feature type="domain" description="Type II/III secretion system secretin-like" evidence="6">
    <location>
        <begin position="446"/>
        <end position="629"/>
    </location>
</feature>
<evidence type="ECO:0000313" key="8">
    <source>
        <dbReference type="Proteomes" id="UP000225740"/>
    </source>
</evidence>
<evidence type="ECO:0000259" key="6">
    <source>
        <dbReference type="Pfam" id="PF00263"/>
    </source>
</evidence>
<feature type="compositionally biased region" description="Gly residues" evidence="5">
    <location>
        <begin position="254"/>
        <end position="273"/>
    </location>
</feature>
<name>A0A2G1W643_9BACT</name>